<proteinExistence type="predicted"/>
<accession>A0ACB8URI0</accession>
<dbReference type="EMBL" id="JALBCA010000087">
    <property type="protein sequence ID" value="KAI2383589.1"/>
    <property type="molecule type" value="Genomic_DNA"/>
</dbReference>
<organism evidence="1">
    <name type="scientific">Ophidiomyces ophidiicola</name>
    <dbReference type="NCBI Taxonomy" id="1387563"/>
    <lineage>
        <taxon>Eukaryota</taxon>
        <taxon>Fungi</taxon>
        <taxon>Dikarya</taxon>
        <taxon>Ascomycota</taxon>
        <taxon>Pezizomycotina</taxon>
        <taxon>Eurotiomycetes</taxon>
        <taxon>Eurotiomycetidae</taxon>
        <taxon>Onygenales</taxon>
        <taxon>Onygenaceae</taxon>
        <taxon>Ophidiomyces</taxon>
    </lineage>
</organism>
<evidence type="ECO:0000313" key="1">
    <source>
        <dbReference type="EMBL" id="KAI2383589.1"/>
    </source>
</evidence>
<comment type="caution">
    <text evidence="1">The sequence shown here is derived from an EMBL/GenBank/DDBJ whole genome shotgun (WGS) entry which is preliminary data.</text>
</comment>
<gene>
    <name evidence="1" type="primary">RAD7</name>
    <name evidence="1" type="ORF">LOY88_005154</name>
</gene>
<sequence>MHHQQYSSEIRQSYQQRIAEAGQQEEDFIPQDDEEDAVAEEVEDGDSEEVVTTSRKRTRRNAATEKAKKKQKANIDNGDDEFGEMYQKKKSLPGQLANCEICSKRFTVTPYSKTGPNGGLLCVQCSKKQTAEDKKAKAKARKPTKRTRRQNFSKLLDGIAQRGAFSLLELCIKKVADNIHDIEEFGDLPPVLLHRLSQILSKRRALTPRTLDLFLRRDVKCIEIFDCAKLETEHFQKIFTFMPALEKVNLRFAGQLKDPVIEYIMERECHIKELQLDSANLISDGCWQKFFETCGSRLESLKLSNLDCSMGDQMVRHMVQHCPNLRRLKIRDCWRPSNDSVLAISMLTHLEHLSLNLMQEVSMEALQTLVFNVGPKLKTLSLQGFKLADDLLLDTIHQRCSRLSKFRFSDNAVCLDRAYAALFTGWQNAGLRVVDVSRARHLDSLTPDGPETAIGLASAGFQALMQHSGDRVERLDISSCRHVSFAAFSAVFDGSRTYPRLREIDVSFHTIVDDFLVNSMVRCCPALAKVTAFACFNIRTPQVPAGVALIGGVNANSLLETV</sequence>
<reference evidence="1" key="1">
    <citation type="journal article" date="2022" name="bioRxiv">
        <title>Population genetic analysis of Ophidiomyces ophidiicola, the causative agent of snake fungal disease, indicates recent introductions to the USA.</title>
        <authorList>
            <person name="Ladner J.T."/>
            <person name="Palmer J.M."/>
            <person name="Ettinger C.L."/>
            <person name="Stajich J.E."/>
            <person name="Farrell T.M."/>
            <person name="Glorioso B.M."/>
            <person name="Lawson B."/>
            <person name="Price S.J."/>
            <person name="Stengle A.G."/>
            <person name="Grear D.A."/>
            <person name="Lorch J.M."/>
        </authorList>
    </citation>
    <scope>NUCLEOTIDE SEQUENCE</scope>
    <source>
        <strain evidence="1">NWHC 24266-5</strain>
    </source>
</reference>
<keyword evidence="1" id="KW-0238">DNA-binding</keyword>
<protein>
    <submittedName>
        <fullName evidence="1">UV-damaged DNA-binding protein rad7</fullName>
    </submittedName>
</protein>
<name>A0ACB8URI0_9EURO</name>